<evidence type="ECO:0000313" key="3">
    <source>
        <dbReference type="Proteomes" id="UP000694545"/>
    </source>
</evidence>
<reference evidence="2" key="2">
    <citation type="submission" date="2025-09" db="UniProtKB">
        <authorList>
            <consortium name="Ensembl"/>
        </authorList>
    </citation>
    <scope>IDENTIFICATION</scope>
</reference>
<proteinExistence type="predicted"/>
<accession>A0A8D2ITL9</accession>
<feature type="chain" id="PRO_5034523384" evidence="1">
    <location>
        <begin position="20"/>
        <end position="158"/>
    </location>
</feature>
<feature type="signal peptide" evidence="1">
    <location>
        <begin position="1"/>
        <end position="19"/>
    </location>
</feature>
<sequence length="158" mass="16816">LLLRHFFLCLVQSTSTAMAVENEKDAFARTAGCNSSELGSECGADLGGAWEYGPCQEGGADCKARLPRWAGCPGNNEASGPEGTLSRQVSPAQTRQVVLAADPITHQHLRRVTQLEDRCMVGGAFRKAPSKGQVPKGNGKNCTAVFFMTCASFAFFKG</sequence>
<organism evidence="2 3">
    <name type="scientific">Varanus komodoensis</name>
    <name type="common">Komodo dragon</name>
    <dbReference type="NCBI Taxonomy" id="61221"/>
    <lineage>
        <taxon>Eukaryota</taxon>
        <taxon>Metazoa</taxon>
        <taxon>Chordata</taxon>
        <taxon>Craniata</taxon>
        <taxon>Vertebrata</taxon>
        <taxon>Euteleostomi</taxon>
        <taxon>Lepidosauria</taxon>
        <taxon>Squamata</taxon>
        <taxon>Bifurcata</taxon>
        <taxon>Unidentata</taxon>
        <taxon>Episquamata</taxon>
        <taxon>Toxicofera</taxon>
        <taxon>Anguimorpha</taxon>
        <taxon>Paleoanguimorpha</taxon>
        <taxon>Varanoidea</taxon>
        <taxon>Varanidae</taxon>
        <taxon>Varanus</taxon>
    </lineage>
</organism>
<keyword evidence="1" id="KW-0732">Signal</keyword>
<protein>
    <submittedName>
        <fullName evidence="2">Uncharacterized protein</fullName>
    </submittedName>
</protein>
<reference evidence="2" key="1">
    <citation type="submission" date="2025-08" db="UniProtKB">
        <authorList>
            <consortium name="Ensembl"/>
        </authorList>
    </citation>
    <scope>IDENTIFICATION</scope>
</reference>
<dbReference type="Ensembl" id="ENSVKKT00000005829.1">
    <property type="protein sequence ID" value="ENSVKKP00000005671.1"/>
    <property type="gene ID" value="ENSVKKG00000004159.1"/>
</dbReference>
<dbReference type="Proteomes" id="UP000694545">
    <property type="component" value="Unplaced"/>
</dbReference>
<keyword evidence="3" id="KW-1185">Reference proteome</keyword>
<dbReference type="AlphaFoldDB" id="A0A8D2ITL9"/>
<name>A0A8D2ITL9_VARKO</name>
<evidence type="ECO:0000313" key="2">
    <source>
        <dbReference type="Ensembl" id="ENSVKKP00000005671.1"/>
    </source>
</evidence>
<evidence type="ECO:0000256" key="1">
    <source>
        <dbReference type="SAM" id="SignalP"/>
    </source>
</evidence>